<feature type="domain" description="Fcf2 pre-rRNA processing C-terminal" evidence="4">
    <location>
        <begin position="84"/>
        <end position="175"/>
    </location>
</feature>
<dbReference type="PANTHER" id="PTHR21686:SF12">
    <property type="entry name" value="DEOXYNUCLEOTIDYLTRANSFERASE TERMINAL-INTERACTING PROTEIN 2"/>
    <property type="match status" value="1"/>
</dbReference>
<dbReference type="AlphaFoldDB" id="A0A7S4MJG8"/>
<dbReference type="InterPro" id="IPR014810">
    <property type="entry name" value="Fcf2_C"/>
</dbReference>
<feature type="region of interest" description="Disordered" evidence="3">
    <location>
        <begin position="60"/>
        <end position="88"/>
    </location>
</feature>
<evidence type="ECO:0000256" key="1">
    <source>
        <dbReference type="ARBA" id="ARBA00004604"/>
    </source>
</evidence>
<keyword evidence="2" id="KW-0539">Nucleus</keyword>
<name>A0A7S4MJG8_9EUKA</name>
<sequence>MAEVDDLVRIAADSIEHDLFDLRQKEKGQELFDVRGSVQDAVKDQEDGALDTMLSTSLVGDEYVPPDTRTSKTAKKKQKKEEAQKTAGPGWFNLPATSVTPELRKDLQVLQMRNYIFKDKFYKKADPLPKYFQVGTVVESSADFYSSRLTRKQRANTFVDELLKDSEFKKYTKKKFMEIKKQRASGGKVSYRNKVNKRKPIWKRK</sequence>
<gene>
    <name evidence="5" type="ORF">VSP0166_LOCUS10995</name>
</gene>
<comment type="subcellular location">
    <subcellularLocation>
        <location evidence="1">Nucleus</location>
        <location evidence="1">Nucleolus</location>
    </subcellularLocation>
</comment>
<dbReference type="GO" id="GO:0003723">
    <property type="term" value="F:RNA binding"/>
    <property type="evidence" value="ECO:0007669"/>
    <property type="project" value="TreeGrafter"/>
</dbReference>
<dbReference type="PANTHER" id="PTHR21686">
    <property type="entry name" value="DEOXYNUCLEOTIDYLTRANSFERASE TERMINAL-INTERACTING PROTEIN 2"/>
    <property type="match status" value="1"/>
</dbReference>
<protein>
    <recommendedName>
        <fullName evidence="4">Fcf2 pre-rRNA processing C-terminal domain-containing protein</fullName>
    </recommendedName>
</protein>
<dbReference type="GO" id="GO:0006396">
    <property type="term" value="P:RNA processing"/>
    <property type="evidence" value="ECO:0007669"/>
    <property type="project" value="TreeGrafter"/>
</dbReference>
<dbReference type="GO" id="GO:0005730">
    <property type="term" value="C:nucleolus"/>
    <property type="evidence" value="ECO:0007669"/>
    <property type="project" value="UniProtKB-SubCell"/>
</dbReference>
<proteinExistence type="predicted"/>
<evidence type="ECO:0000259" key="4">
    <source>
        <dbReference type="Pfam" id="PF08698"/>
    </source>
</evidence>
<reference evidence="5" key="1">
    <citation type="submission" date="2021-01" db="EMBL/GenBank/DDBJ databases">
        <authorList>
            <person name="Corre E."/>
            <person name="Pelletier E."/>
            <person name="Niang G."/>
            <person name="Scheremetjew M."/>
            <person name="Finn R."/>
            <person name="Kale V."/>
            <person name="Holt S."/>
            <person name="Cochrane G."/>
            <person name="Meng A."/>
            <person name="Brown T."/>
            <person name="Cohen L."/>
        </authorList>
    </citation>
    <scope>NUCLEOTIDE SEQUENCE</scope>
    <source>
        <strain evidence="5">DIVA3 518/3/11/1/6</strain>
    </source>
</reference>
<evidence type="ECO:0000256" key="3">
    <source>
        <dbReference type="SAM" id="MobiDB-lite"/>
    </source>
</evidence>
<evidence type="ECO:0000313" key="5">
    <source>
        <dbReference type="EMBL" id="CAE2225662.1"/>
    </source>
</evidence>
<evidence type="ECO:0000256" key="2">
    <source>
        <dbReference type="ARBA" id="ARBA00023242"/>
    </source>
</evidence>
<organism evidence="5">
    <name type="scientific">Vannella robusta</name>
    <dbReference type="NCBI Taxonomy" id="1487602"/>
    <lineage>
        <taxon>Eukaryota</taxon>
        <taxon>Amoebozoa</taxon>
        <taxon>Discosea</taxon>
        <taxon>Flabellinia</taxon>
        <taxon>Vannellidae</taxon>
        <taxon>Vannella</taxon>
    </lineage>
</organism>
<dbReference type="InterPro" id="IPR039883">
    <property type="entry name" value="Fcf2/DNTTIP2"/>
</dbReference>
<dbReference type="Pfam" id="PF08698">
    <property type="entry name" value="Fcf2"/>
    <property type="match status" value="1"/>
</dbReference>
<accession>A0A7S4MJG8</accession>
<dbReference type="EMBL" id="HBKP01015511">
    <property type="protein sequence ID" value="CAE2225662.1"/>
    <property type="molecule type" value="Transcribed_RNA"/>
</dbReference>